<keyword evidence="4 7" id="KW-0032">Aminotransferase</keyword>
<dbReference type="Gene3D" id="3.40.640.10">
    <property type="entry name" value="Type I PLP-dependent aspartate aminotransferase-like (Major domain)"/>
    <property type="match status" value="1"/>
</dbReference>
<dbReference type="InterPro" id="IPR015424">
    <property type="entry name" value="PyrdxlP-dep_Trfase"/>
</dbReference>
<dbReference type="PROSITE" id="PS00105">
    <property type="entry name" value="AA_TRANSFER_CLASS_1"/>
    <property type="match status" value="1"/>
</dbReference>
<dbReference type="Gene3D" id="3.90.1150.10">
    <property type="entry name" value="Aspartate Aminotransferase, domain 1"/>
    <property type="match status" value="1"/>
</dbReference>
<dbReference type="PANTHER" id="PTHR46383:SF3">
    <property type="entry name" value="ASPARTATE AMINOTRANSFERASE-RELATED"/>
    <property type="match status" value="1"/>
</dbReference>
<protein>
    <recommendedName>
        <fullName evidence="7">Aminotransferase</fullName>
        <ecNumber evidence="7">2.6.1.-</ecNumber>
    </recommendedName>
</protein>
<dbReference type="EMBL" id="CP058560">
    <property type="protein sequence ID" value="QUH23878.1"/>
    <property type="molecule type" value="Genomic_DNA"/>
</dbReference>
<name>A0A8T8K5K0_9EURY</name>
<dbReference type="GeneID" id="64820896"/>
<dbReference type="InterPro" id="IPR015421">
    <property type="entry name" value="PyrdxlP-dep_Trfase_major"/>
</dbReference>
<feature type="domain" description="Aminotransferase class I/classII large" evidence="8">
    <location>
        <begin position="26"/>
        <end position="365"/>
    </location>
</feature>
<evidence type="ECO:0000259" key="8">
    <source>
        <dbReference type="Pfam" id="PF00155"/>
    </source>
</evidence>
<comment type="similarity">
    <text evidence="2 7">Belongs to the class-I pyridoxal-phosphate-dependent aminotransferase family.</text>
</comment>
<dbReference type="FunFam" id="3.40.640.10:FF:000033">
    <property type="entry name" value="Aspartate aminotransferase"/>
    <property type="match status" value="1"/>
</dbReference>
<evidence type="ECO:0000256" key="6">
    <source>
        <dbReference type="ARBA" id="ARBA00022898"/>
    </source>
</evidence>
<dbReference type="Pfam" id="PF00155">
    <property type="entry name" value="Aminotran_1_2"/>
    <property type="match status" value="1"/>
</dbReference>
<dbReference type="RefSeq" id="WP_211532835.1">
    <property type="nucleotide sequence ID" value="NZ_CP058560.1"/>
</dbReference>
<keyword evidence="6" id="KW-0663">Pyridoxal phosphate</keyword>
<organism evidence="9 10">
    <name type="scientific">Methanobacterium alkalithermotolerans</name>
    <dbReference type="NCBI Taxonomy" id="2731220"/>
    <lineage>
        <taxon>Archaea</taxon>
        <taxon>Methanobacteriati</taxon>
        <taxon>Methanobacteriota</taxon>
        <taxon>Methanomada group</taxon>
        <taxon>Methanobacteria</taxon>
        <taxon>Methanobacteriales</taxon>
        <taxon>Methanobacteriaceae</taxon>
        <taxon>Methanobacterium</taxon>
    </lineage>
</organism>
<dbReference type="OrthoDB" id="372018at2157"/>
<dbReference type="GO" id="GO:0008483">
    <property type="term" value="F:transaminase activity"/>
    <property type="evidence" value="ECO:0007669"/>
    <property type="project" value="UniProtKB-KW"/>
</dbReference>
<dbReference type="InterPro" id="IPR015422">
    <property type="entry name" value="PyrdxlP-dep_Trfase_small"/>
</dbReference>
<dbReference type="Proteomes" id="UP000681041">
    <property type="component" value="Chromosome"/>
</dbReference>
<dbReference type="GO" id="GO:0006520">
    <property type="term" value="P:amino acid metabolic process"/>
    <property type="evidence" value="ECO:0007669"/>
    <property type="project" value="InterPro"/>
</dbReference>
<evidence type="ECO:0000313" key="10">
    <source>
        <dbReference type="Proteomes" id="UP000681041"/>
    </source>
</evidence>
<evidence type="ECO:0000256" key="5">
    <source>
        <dbReference type="ARBA" id="ARBA00022679"/>
    </source>
</evidence>
<gene>
    <name evidence="9" type="ORF">HYG87_08985</name>
</gene>
<evidence type="ECO:0000256" key="2">
    <source>
        <dbReference type="ARBA" id="ARBA00007441"/>
    </source>
</evidence>
<dbReference type="AlphaFoldDB" id="A0A8T8K5K0"/>
<dbReference type="InterPro" id="IPR004838">
    <property type="entry name" value="NHTrfase_class1_PyrdxlP-BS"/>
</dbReference>
<evidence type="ECO:0000256" key="1">
    <source>
        <dbReference type="ARBA" id="ARBA00001933"/>
    </source>
</evidence>
<sequence>MINPANRVKSIELSQIRKMFEIASPDAINLGIGEPDFDTPLHIRKAVVDALEEGFTHYTSNKGIIELREAISHKLKRDNNIQASPEEVIVTVGASEAIYMCTQGLVDRGDEVLIPDPGFLSYDACIKLSEGKTIPVPLKKENNFQMTVEDVEKRITPKTKALILNSPSNPTGSVMKKEDVKAIAELTQDKGIFIISDEIYEKIIYEKEQHSPAEFSDKAITINGFSKTYAMTGFRVGYAAAREEIIEELLKVHQYNTACASSISQKGALAALEGPQDCVAEMVGEFKRRRDMVVSRLNEMGWPCRQPEGAFYIFPEVGNSSEFVKKALENEVVVVPGEGFGKCGENHIRISYATSYDALETALDRMESIKL</sequence>
<dbReference type="InterPro" id="IPR004839">
    <property type="entry name" value="Aminotransferase_I/II_large"/>
</dbReference>
<reference evidence="9" key="1">
    <citation type="submission" date="2020-07" db="EMBL/GenBank/DDBJ databases">
        <title>Methanobacterium. sp. MethCan genome.</title>
        <authorList>
            <person name="Postec A."/>
            <person name="Quemeneur M."/>
        </authorList>
    </citation>
    <scope>NUCLEOTIDE SEQUENCE</scope>
    <source>
        <strain evidence="9">MethCAN</strain>
    </source>
</reference>
<dbReference type="SUPFAM" id="SSF53383">
    <property type="entry name" value="PLP-dependent transferases"/>
    <property type="match status" value="1"/>
</dbReference>
<evidence type="ECO:0000256" key="4">
    <source>
        <dbReference type="ARBA" id="ARBA00022576"/>
    </source>
</evidence>
<proteinExistence type="inferred from homology"/>
<dbReference type="EC" id="2.6.1.-" evidence="7"/>
<evidence type="ECO:0000256" key="7">
    <source>
        <dbReference type="RuleBase" id="RU000481"/>
    </source>
</evidence>
<dbReference type="CDD" id="cd00609">
    <property type="entry name" value="AAT_like"/>
    <property type="match status" value="1"/>
</dbReference>
<keyword evidence="10" id="KW-1185">Reference proteome</keyword>
<evidence type="ECO:0000313" key="9">
    <source>
        <dbReference type="EMBL" id="QUH23878.1"/>
    </source>
</evidence>
<comment type="subunit">
    <text evidence="3">Homodimer.</text>
</comment>
<evidence type="ECO:0000256" key="3">
    <source>
        <dbReference type="ARBA" id="ARBA00011738"/>
    </source>
</evidence>
<dbReference type="PANTHER" id="PTHR46383">
    <property type="entry name" value="ASPARTATE AMINOTRANSFERASE"/>
    <property type="match status" value="1"/>
</dbReference>
<accession>A0A8T8K5K0</accession>
<comment type="cofactor">
    <cofactor evidence="1 7">
        <name>pyridoxal 5'-phosphate</name>
        <dbReference type="ChEBI" id="CHEBI:597326"/>
    </cofactor>
</comment>
<dbReference type="InterPro" id="IPR050596">
    <property type="entry name" value="AspAT/PAT-like"/>
</dbReference>
<dbReference type="GO" id="GO:0030170">
    <property type="term" value="F:pyridoxal phosphate binding"/>
    <property type="evidence" value="ECO:0007669"/>
    <property type="project" value="InterPro"/>
</dbReference>
<dbReference type="KEGG" id="meme:HYG87_08985"/>
<keyword evidence="5 7" id="KW-0808">Transferase</keyword>